<proteinExistence type="predicted"/>
<name>A0ABS3VNP0_MICEH</name>
<dbReference type="RefSeq" id="WP_208812860.1">
    <property type="nucleotide sequence ID" value="NZ_WVUH01000054.1"/>
</dbReference>
<protein>
    <recommendedName>
        <fullName evidence="1">Saccharopine dehydrogenase NADP binding domain-containing protein</fullName>
    </recommendedName>
</protein>
<sequence length="354" mass="36398">MARDWILYGASGVTGAQIAEVAVRRRHRPLLVGRAASRLAPLAERLGLEWAVADIADEAALAVLVGSAPLTLLAASPFTVTGPPLLRACLAAGVHYLDIANEPGVFETVYGHDQQARRRGAALLLGAGFGVTATDPLARHVADALADADRLDLTYCLYTAGTSPGAHANALSALASGGQVRRTGRLVPVGLGASVRRAERPGGDATVFAAPLGDLAAAYRTAGIADITVETAIAAPSWLARLALPVLPVVARSRALQRRAARATGKTLPLRDPSRRTYVRARASAVDGRSAEAWLATGKGYAFTAEASVRAVESVLAGPAAGSHSPGGLLGADFPLDIPGTRRFGPPATIDGRG</sequence>
<evidence type="ECO:0000313" key="2">
    <source>
        <dbReference type="EMBL" id="MBO4206170.1"/>
    </source>
</evidence>
<organism evidence="2 3">
    <name type="scientific">Micromonospora echinofusca</name>
    <dbReference type="NCBI Taxonomy" id="47858"/>
    <lineage>
        <taxon>Bacteria</taxon>
        <taxon>Bacillati</taxon>
        <taxon>Actinomycetota</taxon>
        <taxon>Actinomycetes</taxon>
        <taxon>Micromonosporales</taxon>
        <taxon>Micromonosporaceae</taxon>
        <taxon>Micromonospora</taxon>
    </lineage>
</organism>
<dbReference type="Proteomes" id="UP000823521">
    <property type="component" value="Unassembled WGS sequence"/>
</dbReference>
<gene>
    <name evidence="2" type="ORF">GSF22_09140</name>
</gene>
<dbReference type="PANTHER" id="PTHR43781">
    <property type="entry name" value="SACCHAROPINE DEHYDROGENASE"/>
    <property type="match status" value="1"/>
</dbReference>
<feature type="domain" description="Saccharopine dehydrogenase NADP binding" evidence="1">
    <location>
        <begin position="6"/>
        <end position="118"/>
    </location>
</feature>
<evidence type="ECO:0000259" key="1">
    <source>
        <dbReference type="Pfam" id="PF03435"/>
    </source>
</evidence>
<dbReference type="InterPro" id="IPR005097">
    <property type="entry name" value="Sacchrp_dh_NADP-bd"/>
</dbReference>
<reference evidence="2 3" key="1">
    <citation type="submission" date="2019-12" db="EMBL/GenBank/DDBJ databases">
        <title>Whole genome sequencing of endophytic Actinobacterium Micromonospora sp. MPMI6T.</title>
        <authorList>
            <person name="Evv R."/>
            <person name="Podile A.R."/>
        </authorList>
    </citation>
    <scope>NUCLEOTIDE SEQUENCE [LARGE SCALE GENOMIC DNA]</scope>
    <source>
        <strain evidence="2 3">MPMI6</strain>
    </source>
</reference>
<comment type="caution">
    <text evidence="2">The sequence shown here is derived from an EMBL/GenBank/DDBJ whole genome shotgun (WGS) entry which is preliminary data.</text>
</comment>
<dbReference type="InterPro" id="IPR036291">
    <property type="entry name" value="NAD(P)-bd_dom_sf"/>
</dbReference>
<evidence type="ECO:0000313" key="3">
    <source>
        <dbReference type="Proteomes" id="UP000823521"/>
    </source>
</evidence>
<dbReference type="EMBL" id="WVUH01000054">
    <property type="protein sequence ID" value="MBO4206170.1"/>
    <property type="molecule type" value="Genomic_DNA"/>
</dbReference>
<dbReference type="Gene3D" id="3.40.50.720">
    <property type="entry name" value="NAD(P)-binding Rossmann-like Domain"/>
    <property type="match status" value="1"/>
</dbReference>
<dbReference type="SUPFAM" id="SSF51735">
    <property type="entry name" value="NAD(P)-binding Rossmann-fold domains"/>
    <property type="match status" value="1"/>
</dbReference>
<dbReference type="Pfam" id="PF03435">
    <property type="entry name" value="Sacchrp_dh_NADP"/>
    <property type="match status" value="1"/>
</dbReference>
<dbReference type="PANTHER" id="PTHR43781:SF1">
    <property type="entry name" value="SACCHAROPINE DEHYDROGENASE"/>
    <property type="match status" value="1"/>
</dbReference>
<keyword evidence="3" id="KW-1185">Reference proteome</keyword>
<accession>A0ABS3VNP0</accession>